<keyword evidence="1" id="KW-0472">Membrane</keyword>
<dbReference type="InterPro" id="IPR046563">
    <property type="entry name" value="DUF6715"/>
</dbReference>
<feature type="transmembrane region" description="Helical" evidence="1">
    <location>
        <begin position="12"/>
        <end position="29"/>
    </location>
</feature>
<evidence type="ECO:0000256" key="1">
    <source>
        <dbReference type="SAM" id="Phobius"/>
    </source>
</evidence>
<proteinExistence type="predicted"/>
<dbReference type="RefSeq" id="WP_154519208.1">
    <property type="nucleotide sequence ID" value="NZ_VUMT01000010.1"/>
</dbReference>
<keyword evidence="1" id="KW-1133">Transmembrane helix</keyword>
<dbReference type="Pfam" id="PF20462">
    <property type="entry name" value="DUF6715"/>
    <property type="match status" value="1"/>
</dbReference>
<keyword evidence="1" id="KW-0812">Transmembrane</keyword>
<protein>
    <submittedName>
        <fullName evidence="2">Uncharacterized protein</fullName>
    </submittedName>
</protein>
<dbReference type="Proteomes" id="UP000482209">
    <property type="component" value="Unassembled WGS sequence"/>
</dbReference>
<sequence length="200" mass="23291">MKKSTKKILTTILIMITIGVAIVAVYYNMTKEPSESEKSKTTETELEKILNKDLEANYPGTPREVMKFYGRITSCLYKGGLSDEDIEKLADKLRGLMDDELLEKNPESQYIKSVKKDVKEFRDIKKIIMSYSVQNASEIEYSESNGEEYATCTILFLTQEKQKKKSYHKVYEKFILRQDENENWKILGWEQTDPVELPED</sequence>
<name>A0A6L5XY49_9FIRM</name>
<evidence type="ECO:0000313" key="2">
    <source>
        <dbReference type="EMBL" id="MSS63796.1"/>
    </source>
</evidence>
<organism evidence="2 3">
    <name type="scientific">Velocimicrobium porci</name>
    <dbReference type="NCBI Taxonomy" id="2606634"/>
    <lineage>
        <taxon>Bacteria</taxon>
        <taxon>Bacillati</taxon>
        <taxon>Bacillota</taxon>
        <taxon>Clostridia</taxon>
        <taxon>Lachnospirales</taxon>
        <taxon>Lachnospiraceae</taxon>
        <taxon>Velocimicrobium</taxon>
    </lineage>
</organism>
<evidence type="ECO:0000313" key="3">
    <source>
        <dbReference type="Proteomes" id="UP000482209"/>
    </source>
</evidence>
<gene>
    <name evidence="2" type="ORF">FYJ58_07890</name>
</gene>
<accession>A0A6L5XY49</accession>
<dbReference type="EMBL" id="VUMT01000010">
    <property type="protein sequence ID" value="MSS63796.1"/>
    <property type="molecule type" value="Genomic_DNA"/>
</dbReference>
<keyword evidence="3" id="KW-1185">Reference proteome</keyword>
<dbReference type="AlphaFoldDB" id="A0A6L5XY49"/>
<comment type="caution">
    <text evidence="2">The sequence shown here is derived from an EMBL/GenBank/DDBJ whole genome shotgun (WGS) entry which is preliminary data.</text>
</comment>
<reference evidence="2 3" key="1">
    <citation type="submission" date="2019-08" db="EMBL/GenBank/DDBJ databases">
        <title>In-depth cultivation of the pig gut microbiome towards novel bacterial diversity and tailored functional studies.</title>
        <authorList>
            <person name="Wylensek D."/>
            <person name="Hitch T.C.A."/>
            <person name="Clavel T."/>
        </authorList>
    </citation>
    <scope>NUCLEOTIDE SEQUENCE [LARGE SCALE GENOMIC DNA]</scope>
    <source>
        <strain evidence="2 3">WCA-693-APC-MOT-I</strain>
    </source>
</reference>